<feature type="region of interest" description="Disordered" evidence="1">
    <location>
        <begin position="16"/>
        <end position="36"/>
    </location>
</feature>
<name>A0ABD2C550_VESSQ</name>
<feature type="compositionally biased region" description="Acidic residues" evidence="1">
    <location>
        <begin position="20"/>
        <end position="32"/>
    </location>
</feature>
<dbReference type="AlphaFoldDB" id="A0ABD2C550"/>
<organism evidence="2 3">
    <name type="scientific">Vespula squamosa</name>
    <name type="common">Southern yellow jacket</name>
    <name type="synonym">Wasp</name>
    <dbReference type="NCBI Taxonomy" id="30214"/>
    <lineage>
        <taxon>Eukaryota</taxon>
        <taxon>Metazoa</taxon>
        <taxon>Ecdysozoa</taxon>
        <taxon>Arthropoda</taxon>
        <taxon>Hexapoda</taxon>
        <taxon>Insecta</taxon>
        <taxon>Pterygota</taxon>
        <taxon>Neoptera</taxon>
        <taxon>Endopterygota</taxon>
        <taxon>Hymenoptera</taxon>
        <taxon>Apocrita</taxon>
        <taxon>Aculeata</taxon>
        <taxon>Vespoidea</taxon>
        <taxon>Vespidae</taxon>
        <taxon>Vespinae</taxon>
        <taxon>Vespula</taxon>
    </lineage>
</organism>
<dbReference type="EMBL" id="JAUDFV010000020">
    <property type="protein sequence ID" value="KAL2740120.1"/>
    <property type="molecule type" value="Genomic_DNA"/>
</dbReference>
<evidence type="ECO:0000256" key="1">
    <source>
        <dbReference type="SAM" id="MobiDB-lite"/>
    </source>
</evidence>
<accession>A0ABD2C550</accession>
<proteinExistence type="predicted"/>
<comment type="caution">
    <text evidence="2">The sequence shown here is derived from an EMBL/GenBank/DDBJ whole genome shotgun (WGS) entry which is preliminary data.</text>
</comment>
<keyword evidence="3" id="KW-1185">Reference proteome</keyword>
<gene>
    <name evidence="2" type="ORF">V1478_000261</name>
</gene>
<reference evidence="2 3" key="1">
    <citation type="journal article" date="2024" name="Ann. Entomol. Soc. Am.">
        <title>Genomic analyses of the southern and eastern yellowjacket wasps (Hymenoptera: Vespidae) reveal evolutionary signatures of social life.</title>
        <authorList>
            <person name="Catto M.A."/>
            <person name="Caine P.B."/>
            <person name="Orr S.E."/>
            <person name="Hunt B.G."/>
            <person name="Goodisman M.A.D."/>
        </authorList>
    </citation>
    <scope>NUCLEOTIDE SEQUENCE [LARGE SCALE GENOMIC DNA]</scope>
    <source>
        <strain evidence="2">233</strain>
        <tissue evidence="2">Head and thorax</tissue>
    </source>
</reference>
<evidence type="ECO:0000313" key="3">
    <source>
        <dbReference type="Proteomes" id="UP001607302"/>
    </source>
</evidence>
<protein>
    <submittedName>
        <fullName evidence="2">Uncharacterized protein</fullName>
    </submittedName>
</protein>
<evidence type="ECO:0000313" key="2">
    <source>
        <dbReference type="EMBL" id="KAL2740120.1"/>
    </source>
</evidence>
<dbReference type="Proteomes" id="UP001607302">
    <property type="component" value="Unassembled WGS sequence"/>
</dbReference>
<sequence>MRPLLGGKVFSFNCVKPVDDNDNDDDDEDEDVETKTTGATITTATMRRTVYDEENVRGYVAARYGNY</sequence>